<keyword evidence="5 6" id="KW-0472">Membrane</keyword>
<evidence type="ECO:0000256" key="4">
    <source>
        <dbReference type="ARBA" id="ARBA00022989"/>
    </source>
</evidence>
<proteinExistence type="predicted"/>
<evidence type="ECO:0000256" key="2">
    <source>
        <dbReference type="ARBA" id="ARBA00022597"/>
    </source>
</evidence>
<evidence type="ECO:0000256" key="6">
    <source>
        <dbReference type="SAM" id="Phobius"/>
    </source>
</evidence>
<keyword evidence="2" id="KW-0813">Transport</keyword>
<evidence type="ECO:0000313" key="8">
    <source>
        <dbReference type="Proteomes" id="UP000663844"/>
    </source>
</evidence>
<name>A0A818XXM6_9BILA</name>
<dbReference type="Proteomes" id="UP000663844">
    <property type="component" value="Unassembled WGS sequence"/>
</dbReference>
<keyword evidence="3 6" id="KW-0812">Transmembrane</keyword>
<dbReference type="InterPro" id="IPR007271">
    <property type="entry name" value="Nuc_sug_transpt"/>
</dbReference>
<evidence type="ECO:0000313" key="7">
    <source>
        <dbReference type="EMBL" id="CAF3744762.1"/>
    </source>
</evidence>
<keyword evidence="2" id="KW-0762">Sugar transport</keyword>
<dbReference type="AlphaFoldDB" id="A0A818XXM6"/>
<keyword evidence="4 6" id="KW-1133">Transmembrane helix</keyword>
<reference evidence="7" key="1">
    <citation type="submission" date="2021-02" db="EMBL/GenBank/DDBJ databases">
        <authorList>
            <person name="Nowell W R."/>
        </authorList>
    </citation>
    <scope>NUCLEOTIDE SEQUENCE</scope>
</reference>
<sequence>MQLTLRAVDMFNDLSIPFWPDFQSLLNVLRNETFNSWDHDVDLSIEWPYGLNFANSKLNYTEIFIRKIEKYGFTVTFRPKRKLLSLKYEGVTSVHQSHVDIWLWSRQYSTNHSENKYVLELLDYSIKYKTRLISHIYPLKFATWLGRNITIPYDAHTIALKEYGTSYMKPTVFRVNCIHNLFNVFFLYLAPAALYCLYNNLAFLNLSSYDPTTYFLLLQFRVVVTAVIFQVIIHIRYYKRLTCIQWLSLFILTFGCIIKQFEHSSTSTVSVSKNTTETEPLITIGRTIVLPSFTDIHFIWMLVQVFCSCFAGVYTEYLLKNDRSIQVDIMLQNTFMYTNSIVCNIVLLILFEEQQPSMTTTNNFFNTLKSIISGQQLLVPLIILNNAAIGLVTSLFLKSMNSILKTFASALELFFTSILAWLIFSIPISGSTCLAIIIVSTAVYLYSTNPVVNLPKTSVEEEPTVIETITISKN</sequence>
<dbReference type="PANTHER" id="PTHR10231">
    <property type="entry name" value="NUCLEOTIDE-SUGAR TRANSMEMBRANE TRANSPORTER"/>
    <property type="match status" value="1"/>
</dbReference>
<feature type="transmembrane region" description="Helical" evidence="6">
    <location>
        <begin position="181"/>
        <end position="201"/>
    </location>
</feature>
<organism evidence="7 8">
    <name type="scientific">Adineta steineri</name>
    <dbReference type="NCBI Taxonomy" id="433720"/>
    <lineage>
        <taxon>Eukaryota</taxon>
        <taxon>Metazoa</taxon>
        <taxon>Spiralia</taxon>
        <taxon>Gnathifera</taxon>
        <taxon>Rotifera</taxon>
        <taxon>Eurotatoria</taxon>
        <taxon>Bdelloidea</taxon>
        <taxon>Adinetida</taxon>
        <taxon>Adinetidae</taxon>
        <taxon>Adineta</taxon>
    </lineage>
</organism>
<dbReference type="EMBL" id="CAJOAZ010000980">
    <property type="protein sequence ID" value="CAF3744762.1"/>
    <property type="molecule type" value="Genomic_DNA"/>
</dbReference>
<evidence type="ECO:0000256" key="1">
    <source>
        <dbReference type="ARBA" id="ARBA00004141"/>
    </source>
</evidence>
<comment type="subcellular location">
    <subcellularLocation>
        <location evidence="1">Membrane</location>
        <topology evidence="1">Multi-pass membrane protein</topology>
    </subcellularLocation>
</comment>
<feature type="transmembrane region" description="Helical" evidence="6">
    <location>
        <begin position="377"/>
        <end position="397"/>
    </location>
</feature>
<dbReference type="Pfam" id="PF04142">
    <property type="entry name" value="Nuc_sug_transp"/>
    <property type="match status" value="1"/>
</dbReference>
<protein>
    <submittedName>
        <fullName evidence="7">Uncharacterized protein</fullName>
    </submittedName>
</protein>
<comment type="caution">
    <text evidence="7">The sequence shown here is derived from an EMBL/GenBank/DDBJ whole genome shotgun (WGS) entry which is preliminary data.</text>
</comment>
<evidence type="ECO:0000256" key="3">
    <source>
        <dbReference type="ARBA" id="ARBA00022692"/>
    </source>
</evidence>
<feature type="transmembrane region" description="Helical" evidence="6">
    <location>
        <begin position="213"/>
        <end position="232"/>
    </location>
</feature>
<feature type="transmembrane region" description="Helical" evidence="6">
    <location>
        <begin position="331"/>
        <end position="351"/>
    </location>
</feature>
<feature type="transmembrane region" description="Helical" evidence="6">
    <location>
        <begin position="298"/>
        <end position="319"/>
    </location>
</feature>
<evidence type="ECO:0000256" key="5">
    <source>
        <dbReference type="ARBA" id="ARBA00023136"/>
    </source>
</evidence>
<dbReference type="GO" id="GO:0000139">
    <property type="term" value="C:Golgi membrane"/>
    <property type="evidence" value="ECO:0007669"/>
    <property type="project" value="InterPro"/>
</dbReference>
<gene>
    <name evidence="7" type="ORF">OXD698_LOCUS15102</name>
</gene>
<feature type="transmembrane region" description="Helical" evidence="6">
    <location>
        <begin position="418"/>
        <end position="446"/>
    </location>
</feature>
<dbReference type="GO" id="GO:0015165">
    <property type="term" value="F:pyrimidine nucleotide-sugar transmembrane transporter activity"/>
    <property type="evidence" value="ECO:0007669"/>
    <property type="project" value="InterPro"/>
</dbReference>
<accession>A0A818XXM6</accession>